<evidence type="ECO:0000256" key="1">
    <source>
        <dbReference type="SAM" id="Phobius"/>
    </source>
</evidence>
<feature type="transmembrane region" description="Helical" evidence="1">
    <location>
        <begin position="36"/>
        <end position="53"/>
    </location>
</feature>
<evidence type="ECO:0000313" key="3">
    <source>
        <dbReference type="Proteomes" id="UP000015104"/>
    </source>
</evidence>
<reference evidence="3" key="1">
    <citation type="submission" date="2011-08" db="EMBL/GenBank/DDBJ databases">
        <authorList>
            <person name="Rombauts S."/>
        </authorList>
    </citation>
    <scope>NUCLEOTIDE SEQUENCE</scope>
    <source>
        <strain evidence="3">London</strain>
    </source>
</reference>
<protein>
    <submittedName>
        <fullName evidence="2">Uncharacterized protein</fullName>
    </submittedName>
</protein>
<keyword evidence="1" id="KW-0812">Transmembrane</keyword>
<accession>T1KSF3</accession>
<proteinExistence type="predicted"/>
<name>T1KSF3_TETUR</name>
<dbReference type="EnsemblMetazoa" id="tetur19g02940.1">
    <property type="protein sequence ID" value="tetur19g02940.1"/>
    <property type="gene ID" value="tetur19g02940"/>
</dbReference>
<dbReference type="Proteomes" id="UP000015104">
    <property type="component" value="Unassembled WGS sequence"/>
</dbReference>
<evidence type="ECO:0000313" key="2">
    <source>
        <dbReference type="EnsemblMetazoa" id="tetur19g02940.1"/>
    </source>
</evidence>
<keyword evidence="1" id="KW-0472">Membrane</keyword>
<dbReference type="HOGENOM" id="CLU_1477003_0_0_1"/>
<reference evidence="2" key="2">
    <citation type="submission" date="2015-06" db="UniProtKB">
        <authorList>
            <consortium name="EnsemblMetazoa"/>
        </authorList>
    </citation>
    <scope>IDENTIFICATION</scope>
</reference>
<organism evidence="2 3">
    <name type="scientific">Tetranychus urticae</name>
    <name type="common">Two-spotted spider mite</name>
    <dbReference type="NCBI Taxonomy" id="32264"/>
    <lineage>
        <taxon>Eukaryota</taxon>
        <taxon>Metazoa</taxon>
        <taxon>Ecdysozoa</taxon>
        <taxon>Arthropoda</taxon>
        <taxon>Chelicerata</taxon>
        <taxon>Arachnida</taxon>
        <taxon>Acari</taxon>
        <taxon>Acariformes</taxon>
        <taxon>Trombidiformes</taxon>
        <taxon>Prostigmata</taxon>
        <taxon>Eleutherengona</taxon>
        <taxon>Raphignathae</taxon>
        <taxon>Tetranychoidea</taxon>
        <taxon>Tetranychidae</taxon>
        <taxon>Tetranychus</taxon>
    </lineage>
</organism>
<keyword evidence="1" id="KW-1133">Transmembrane helix</keyword>
<dbReference type="EMBL" id="CAEY01000425">
    <property type="status" value="NOT_ANNOTATED_CDS"/>
    <property type="molecule type" value="Genomic_DNA"/>
</dbReference>
<sequence>MVAKESGGDCLAVTMATVKPVLGQLIGFIFNDCPVMWAYFPSVHLFLVIIYLISFTSGYQMRLEDHYEINSQISDNEIDDSRIENVNSKINDCRKTALWSCGNALLKASKFLDYLIGKESLYAKCSMKKAFLNCLNEMSSKKCGRKRGNLHKLSHKFKQKVAQVLWSTRNCYIAPFFANQLET</sequence>
<keyword evidence="3" id="KW-1185">Reference proteome</keyword>
<dbReference type="AlphaFoldDB" id="T1KSF3"/>